<protein>
    <submittedName>
        <fullName evidence="3">Uncharacterized protein</fullName>
    </submittedName>
</protein>
<comment type="caution">
    <text evidence="3">The sequence shown here is derived from an EMBL/GenBank/DDBJ whole genome shotgun (WGS) entry which is preliminary data.</text>
</comment>
<accession>A6FXE1</accession>
<dbReference type="Proteomes" id="UP000005801">
    <property type="component" value="Unassembled WGS sequence"/>
</dbReference>
<gene>
    <name evidence="3" type="ORF">PPSIR1_21469</name>
</gene>
<keyword evidence="4" id="KW-1185">Reference proteome</keyword>
<evidence type="ECO:0000313" key="4">
    <source>
        <dbReference type="Proteomes" id="UP000005801"/>
    </source>
</evidence>
<feature type="chain" id="PRO_5002697189" evidence="2">
    <location>
        <begin position="27"/>
        <end position="305"/>
    </location>
</feature>
<proteinExistence type="predicted"/>
<feature type="region of interest" description="Disordered" evidence="1">
    <location>
        <begin position="29"/>
        <end position="57"/>
    </location>
</feature>
<dbReference type="EMBL" id="ABCS01000002">
    <property type="protein sequence ID" value="EDM81529.1"/>
    <property type="molecule type" value="Genomic_DNA"/>
</dbReference>
<dbReference type="AlphaFoldDB" id="A6FXE1"/>
<name>A6FXE1_9BACT</name>
<keyword evidence="2" id="KW-0732">Signal</keyword>
<dbReference type="RefSeq" id="WP_006969140.1">
    <property type="nucleotide sequence ID" value="NZ_ABCS01000002.1"/>
</dbReference>
<feature type="compositionally biased region" description="Low complexity" evidence="1">
    <location>
        <begin position="37"/>
        <end position="51"/>
    </location>
</feature>
<organism evidence="3 4">
    <name type="scientific">Plesiocystis pacifica SIR-1</name>
    <dbReference type="NCBI Taxonomy" id="391625"/>
    <lineage>
        <taxon>Bacteria</taxon>
        <taxon>Pseudomonadati</taxon>
        <taxon>Myxococcota</taxon>
        <taxon>Polyangia</taxon>
        <taxon>Nannocystales</taxon>
        <taxon>Nannocystaceae</taxon>
        <taxon>Plesiocystis</taxon>
    </lineage>
</organism>
<dbReference type="OrthoDB" id="9843078at2"/>
<evidence type="ECO:0000256" key="1">
    <source>
        <dbReference type="SAM" id="MobiDB-lite"/>
    </source>
</evidence>
<reference evidence="3 4" key="1">
    <citation type="submission" date="2007-06" db="EMBL/GenBank/DDBJ databases">
        <authorList>
            <person name="Shimkets L."/>
            <person name="Ferriera S."/>
            <person name="Johnson J."/>
            <person name="Kravitz S."/>
            <person name="Beeson K."/>
            <person name="Sutton G."/>
            <person name="Rogers Y.-H."/>
            <person name="Friedman R."/>
            <person name="Frazier M."/>
            <person name="Venter J.C."/>
        </authorList>
    </citation>
    <scope>NUCLEOTIDE SEQUENCE [LARGE SCALE GENOMIC DNA]</scope>
    <source>
        <strain evidence="3 4">SIR-1</strain>
    </source>
</reference>
<feature type="signal peptide" evidence="2">
    <location>
        <begin position="1"/>
        <end position="26"/>
    </location>
</feature>
<evidence type="ECO:0000313" key="3">
    <source>
        <dbReference type="EMBL" id="EDM81529.1"/>
    </source>
</evidence>
<evidence type="ECO:0000256" key="2">
    <source>
        <dbReference type="SAM" id="SignalP"/>
    </source>
</evidence>
<sequence>MFCSHAPRPWHVLTLAALAVASAACAGREGEPEPRAAEPASRSDSADAPSPAREDGPDYFLAVVGQAGVEHCPPAAEGGFGGESSWLAVHPTLGWIGSHGANEGVENQLLALVDQPVLARGVADAPPPAEPLEVEPQMCPMMQMRSDWVSTPAGIRVDRGTRPEGVQHFTATSARGLDTQTLELVLDDAGETVALRMVNPLPFALRDVELRMHYEGCYGKPGSTRVDGPKLTELKPGEVLEATFPVYAEHDTPGPRKGGPGARDHLANTLVLEVGGADAPEGSRVFVDFALRLGSSGLALECSEG</sequence>